<evidence type="ECO:0000313" key="2">
    <source>
        <dbReference type="Proteomes" id="UP000193933"/>
    </source>
</evidence>
<comment type="caution">
    <text evidence="1">The sequence shown here is derived from an EMBL/GenBank/DDBJ whole genome shotgun (WGS) entry which is preliminary data.</text>
</comment>
<organism evidence="1 2">
    <name type="scientific">Pantoea conspicua</name>
    <dbReference type="NCBI Taxonomy" id="472705"/>
    <lineage>
        <taxon>Bacteria</taxon>
        <taxon>Pseudomonadati</taxon>
        <taxon>Pseudomonadota</taxon>
        <taxon>Gammaproteobacteria</taxon>
        <taxon>Enterobacterales</taxon>
        <taxon>Erwiniaceae</taxon>
        <taxon>Pantoea</taxon>
    </lineage>
</organism>
<gene>
    <name evidence="1" type="ORF">HA41_00740</name>
</gene>
<evidence type="ECO:0000313" key="1">
    <source>
        <dbReference type="EMBL" id="ORM55991.1"/>
    </source>
</evidence>
<accession>A0A1X1C2U6</accession>
<protein>
    <recommendedName>
        <fullName evidence="3">DNA polymerase V</fullName>
    </recommendedName>
</protein>
<evidence type="ECO:0008006" key="3">
    <source>
        <dbReference type="Google" id="ProtNLM"/>
    </source>
</evidence>
<reference evidence="1 2" key="1">
    <citation type="journal article" date="2017" name="Antonie Van Leeuwenhoek">
        <title>Phylogenomic resolution of the bacterial genus Pantoea and its relationship with Erwinia and Tatumella.</title>
        <authorList>
            <person name="Palmer M."/>
            <person name="Steenkamp E.T."/>
            <person name="Coetzee M.P."/>
            <person name="Chan W.Y."/>
            <person name="van Zyl E."/>
            <person name="De Maayer P."/>
            <person name="Coutinho T.A."/>
            <person name="Blom J."/>
            <person name="Smits T.H."/>
            <person name="Duffy B."/>
            <person name="Venter S.N."/>
        </authorList>
    </citation>
    <scope>NUCLEOTIDE SEQUENCE [LARGE SCALE GENOMIC DNA]</scope>
    <source>
        <strain evidence="1 2">LMG 24534</strain>
    </source>
</reference>
<keyword evidence="2" id="KW-1185">Reference proteome</keyword>
<dbReference type="EMBL" id="MLFN01000001">
    <property type="protein sequence ID" value="ORM55991.1"/>
    <property type="molecule type" value="Genomic_DNA"/>
</dbReference>
<name>A0A1X1C2U6_9GAMM</name>
<dbReference type="AlphaFoldDB" id="A0A1X1C2U6"/>
<dbReference type="Proteomes" id="UP000193933">
    <property type="component" value="Unassembled WGS sequence"/>
</dbReference>
<proteinExistence type="predicted"/>
<sequence length="79" mass="9338">MPRDYEIKGAFLQAISRDGRGRQVVTTGTFQRNLEAVNHIWTLQQCNQWIRREQNMFRELVTDGGENRTYALMNMGYVR</sequence>